<keyword evidence="4 8" id="KW-0812">Transmembrane</keyword>
<dbReference type="InterPro" id="IPR036259">
    <property type="entry name" value="MFS_trans_sf"/>
</dbReference>
<evidence type="ECO:0000313" key="10">
    <source>
        <dbReference type="EMBL" id="QKX57785.1"/>
    </source>
</evidence>
<keyword evidence="6 8" id="KW-0472">Membrane</keyword>
<dbReference type="AlphaFoldDB" id="A0A7H8QWD0"/>
<protein>
    <recommendedName>
        <fullName evidence="9">Major facilitator superfamily (MFS) profile domain-containing protein</fullName>
    </recommendedName>
</protein>
<feature type="transmembrane region" description="Helical" evidence="8">
    <location>
        <begin position="264"/>
        <end position="287"/>
    </location>
</feature>
<evidence type="ECO:0000256" key="1">
    <source>
        <dbReference type="ARBA" id="ARBA00004141"/>
    </source>
</evidence>
<evidence type="ECO:0000256" key="2">
    <source>
        <dbReference type="ARBA" id="ARBA00010992"/>
    </source>
</evidence>
<dbReference type="EMBL" id="CP055900">
    <property type="protein sequence ID" value="QKX57785.1"/>
    <property type="molecule type" value="Genomic_DNA"/>
</dbReference>
<dbReference type="PROSITE" id="PS00216">
    <property type="entry name" value="SUGAR_TRANSPORT_1"/>
    <property type="match status" value="1"/>
</dbReference>
<dbReference type="PROSITE" id="PS50850">
    <property type="entry name" value="MFS"/>
    <property type="match status" value="1"/>
</dbReference>
<feature type="transmembrane region" description="Helical" evidence="8">
    <location>
        <begin position="390"/>
        <end position="411"/>
    </location>
</feature>
<comment type="similarity">
    <text evidence="2 7">Belongs to the major facilitator superfamily. Sugar transporter (TC 2.A.1.1) family.</text>
</comment>
<comment type="subcellular location">
    <subcellularLocation>
        <location evidence="1">Membrane</location>
        <topology evidence="1">Multi-pass membrane protein</topology>
    </subcellularLocation>
</comment>
<feature type="transmembrane region" description="Helical" evidence="8">
    <location>
        <begin position="330"/>
        <end position="350"/>
    </location>
</feature>
<dbReference type="Pfam" id="PF00083">
    <property type="entry name" value="Sugar_tr"/>
    <property type="match status" value="1"/>
</dbReference>
<dbReference type="GO" id="GO:0005351">
    <property type="term" value="F:carbohydrate:proton symporter activity"/>
    <property type="evidence" value="ECO:0007669"/>
    <property type="project" value="TreeGrafter"/>
</dbReference>
<organism evidence="10 11">
    <name type="scientific">Talaromyces rugulosus</name>
    <name type="common">Penicillium rugulosum</name>
    <dbReference type="NCBI Taxonomy" id="121627"/>
    <lineage>
        <taxon>Eukaryota</taxon>
        <taxon>Fungi</taxon>
        <taxon>Dikarya</taxon>
        <taxon>Ascomycota</taxon>
        <taxon>Pezizomycotina</taxon>
        <taxon>Eurotiomycetes</taxon>
        <taxon>Eurotiomycetidae</taxon>
        <taxon>Eurotiales</taxon>
        <taxon>Trichocomaceae</taxon>
        <taxon>Talaromyces</taxon>
        <taxon>Talaromyces sect. Islandici</taxon>
    </lineage>
</organism>
<gene>
    <name evidence="10" type="ORF">TRUGW13939_04905</name>
</gene>
<keyword evidence="3 7" id="KW-0813">Transport</keyword>
<evidence type="ECO:0000256" key="7">
    <source>
        <dbReference type="RuleBase" id="RU003346"/>
    </source>
</evidence>
<feature type="transmembrane region" description="Helical" evidence="8">
    <location>
        <begin position="230"/>
        <end position="252"/>
    </location>
</feature>
<feature type="transmembrane region" description="Helical" evidence="8">
    <location>
        <begin position="299"/>
        <end position="318"/>
    </location>
</feature>
<feature type="transmembrane region" description="Helical" evidence="8">
    <location>
        <begin position="20"/>
        <end position="43"/>
    </location>
</feature>
<dbReference type="Gene3D" id="1.20.1250.20">
    <property type="entry name" value="MFS general substrate transporter like domains"/>
    <property type="match status" value="1"/>
</dbReference>
<dbReference type="GeneID" id="55992403"/>
<keyword evidence="11" id="KW-1185">Reference proteome</keyword>
<evidence type="ECO:0000256" key="8">
    <source>
        <dbReference type="SAM" id="Phobius"/>
    </source>
</evidence>
<feature type="transmembrane region" description="Helical" evidence="8">
    <location>
        <begin position="76"/>
        <end position="98"/>
    </location>
</feature>
<evidence type="ECO:0000256" key="4">
    <source>
        <dbReference type="ARBA" id="ARBA00022692"/>
    </source>
</evidence>
<dbReference type="RefSeq" id="XP_035343963.1">
    <property type="nucleotide sequence ID" value="XM_035488070.1"/>
</dbReference>
<accession>A0A7H8QWD0</accession>
<feature type="transmembrane region" description="Helical" evidence="8">
    <location>
        <begin position="362"/>
        <end position="384"/>
    </location>
</feature>
<keyword evidence="5 8" id="KW-1133">Transmembrane helix</keyword>
<dbReference type="OrthoDB" id="6133115at2759"/>
<dbReference type="PRINTS" id="PR00171">
    <property type="entry name" value="SUGRTRNSPORT"/>
</dbReference>
<dbReference type="PANTHER" id="PTHR48022">
    <property type="entry name" value="PLASTIDIC GLUCOSE TRANSPORTER 4"/>
    <property type="match status" value="1"/>
</dbReference>
<evidence type="ECO:0000256" key="6">
    <source>
        <dbReference type="ARBA" id="ARBA00023136"/>
    </source>
</evidence>
<feature type="transmembrane region" description="Helical" evidence="8">
    <location>
        <begin position="110"/>
        <end position="133"/>
    </location>
</feature>
<feature type="transmembrane region" description="Helical" evidence="8">
    <location>
        <begin position="145"/>
        <end position="163"/>
    </location>
</feature>
<evidence type="ECO:0000256" key="3">
    <source>
        <dbReference type="ARBA" id="ARBA00022448"/>
    </source>
</evidence>
<reference evidence="11" key="1">
    <citation type="submission" date="2020-06" db="EMBL/GenBank/DDBJ databases">
        <title>A chromosome-scale genome assembly of Talaromyces rugulosus W13939.</title>
        <authorList>
            <person name="Wang B."/>
            <person name="Guo L."/>
            <person name="Ye K."/>
            <person name="Wang L."/>
        </authorList>
    </citation>
    <scope>NUCLEOTIDE SEQUENCE [LARGE SCALE GENOMIC DNA]</scope>
    <source>
        <strain evidence="11">W13939</strain>
    </source>
</reference>
<dbReference type="KEGG" id="trg:TRUGW13939_04905"/>
<sequence>MGGVITTPTFIEQFNNPDALVQGLVTGLYDAGCLVGSIATFFWSEPMGRKKSVYIGVVIVLIGTIVQVTAKTVAHLIVGRIVTGVGVGIMTAIVPTWQAEVSPAQSRGQLLTVQASCIILGYLFSCWIALGASYTNSSFQWTGPIALQAIFALYLGFCMPFLVESPRWLANHKGIGEATAVISRLRGKPIDHPEVLEVRREIQLVLEEETSSGAWCDLFKSTGEQNLRRLMLGVVGLYMQQIGGINSISYYLPVILQEYIGLDLHLSHILTGVAAIEYFIFSMFPILFVEKVGRRNSMIWGAVAQAIIMVIASVGLAVNTSSSLKLTVAMYFLFYAAFAMSYLNVPWMYAPEINSLRMRVKGGAAASASNWLFNGIVVTVTPIGLQNLGWKFYMIFVALNISFIPIVYFCYPETRGLSLEQIDHIFYGKGTTTNWLYQGVRESIHQRRATIIASDLETSGSGNDLKEKVADCHVENSS</sequence>
<evidence type="ECO:0000256" key="5">
    <source>
        <dbReference type="ARBA" id="ARBA00022989"/>
    </source>
</evidence>
<dbReference type="InterPro" id="IPR020846">
    <property type="entry name" value="MFS_dom"/>
</dbReference>
<feature type="domain" description="Major facilitator superfamily (MFS) profile" evidence="9">
    <location>
        <begin position="1"/>
        <end position="415"/>
    </location>
</feature>
<proteinExistence type="inferred from homology"/>
<evidence type="ECO:0000313" key="11">
    <source>
        <dbReference type="Proteomes" id="UP000509510"/>
    </source>
</evidence>
<dbReference type="Proteomes" id="UP000509510">
    <property type="component" value="Chromosome III"/>
</dbReference>
<dbReference type="InterPro" id="IPR050360">
    <property type="entry name" value="MFS_Sugar_Transporters"/>
</dbReference>
<dbReference type="InterPro" id="IPR003663">
    <property type="entry name" value="Sugar/inositol_transpt"/>
</dbReference>
<name>A0A7H8QWD0_TALRU</name>
<dbReference type="InterPro" id="IPR005829">
    <property type="entry name" value="Sugar_transporter_CS"/>
</dbReference>
<dbReference type="NCBIfam" id="TIGR00879">
    <property type="entry name" value="SP"/>
    <property type="match status" value="1"/>
</dbReference>
<evidence type="ECO:0000259" key="9">
    <source>
        <dbReference type="PROSITE" id="PS50850"/>
    </source>
</evidence>
<dbReference type="SUPFAM" id="SSF103473">
    <property type="entry name" value="MFS general substrate transporter"/>
    <property type="match status" value="1"/>
</dbReference>
<dbReference type="PANTHER" id="PTHR48022:SF28">
    <property type="entry name" value="MAJOR FACILITATOR SUPERFAMILY (MFS) PROFILE DOMAIN-CONTAINING PROTEIN-RELATED"/>
    <property type="match status" value="1"/>
</dbReference>
<dbReference type="InterPro" id="IPR005828">
    <property type="entry name" value="MFS_sugar_transport-like"/>
</dbReference>
<feature type="transmembrane region" description="Helical" evidence="8">
    <location>
        <begin position="52"/>
        <end position="70"/>
    </location>
</feature>
<dbReference type="GO" id="GO:0016020">
    <property type="term" value="C:membrane"/>
    <property type="evidence" value="ECO:0007669"/>
    <property type="project" value="UniProtKB-SubCell"/>
</dbReference>